<keyword evidence="1" id="KW-0966">Cell projection</keyword>
<dbReference type="SUPFAM" id="SSF160544">
    <property type="entry name" value="EscU C-terminal domain-like"/>
    <property type="match status" value="1"/>
</dbReference>
<dbReference type="AlphaFoldDB" id="A0A0M0KL17"/>
<evidence type="ECO:0000313" key="1">
    <source>
        <dbReference type="EMBL" id="KOO39504.1"/>
    </source>
</evidence>
<accession>A0A0M0KL17</accession>
<dbReference type="PANTHER" id="PTHR30531:SF12">
    <property type="entry name" value="FLAGELLAR BIOSYNTHETIC PROTEIN FLHB"/>
    <property type="match status" value="1"/>
</dbReference>
<dbReference type="InterPro" id="IPR006135">
    <property type="entry name" value="T3SS_substrate_exporter"/>
</dbReference>
<name>A0A0M0KL17_ALKHA</name>
<keyword evidence="1" id="KW-0282">Flagellum</keyword>
<dbReference type="Gene3D" id="3.40.1690.10">
    <property type="entry name" value="secretion proteins EscU"/>
    <property type="match status" value="1"/>
</dbReference>
<dbReference type="Pfam" id="PF01312">
    <property type="entry name" value="Bac_export_2"/>
    <property type="match status" value="1"/>
</dbReference>
<dbReference type="OMA" id="NIHMQED"/>
<sequence length="99" mass="11284">MIISRHMNQIQRRHTSGRTAAVIQYDETSGDAPKLVAHGKGQIAEQIIDMAKRNNIHMQEDPLLVENLLDMDLGDNIPPQLYSVMAEILLLIEEMEKNY</sequence>
<dbReference type="GO" id="GO:0005886">
    <property type="term" value="C:plasma membrane"/>
    <property type="evidence" value="ECO:0007669"/>
    <property type="project" value="TreeGrafter"/>
</dbReference>
<organism evidence="1">
    <name type="scientific">Halalkalibacterium halodurans</name>
    <name type="common">Bacillus halodurans</name>
    <dbReference type="NCBI Taxonomy" id="86665"/>
    <lineage>
        <taxon>Bacteria</taxon>
        <taxon>Bacillati</taxon>
        <taxon>Bacillota</taxon>
        <taxon>Bacilli</taxon>
        <taxon>Bacillales</taxon>
        <taxon>Bacillaceae</taxon>
        <taxon>Halalkalibacterium (ex Joshi et al. 2022)</taxon>
    </lineage>
</organism>
<protein>
    <submittedName>
        <fullName evidence="1">Flagellar biosynthesis protein FlhS</fullName>
    </submittedName>
</protein>
<dbReference type="InterPro" id="IPR029025">
    <property type="entry name" value="T3SS_substrate_exporter_C"/>
</dbReference>
<comment type="caution">
    <text evidence="1">The sequence shown here is derived from an EMBL/GenBank/DDBJ whole genome shotgun (WGS) entry which is preliminary data.</text>
</comment>
<reference evidence="1" key="1">
    <citation type="submission" date="2015-08" db="EMBL/GenBank/DDBJ databases">
        <title>Complete DNA Sequence of Pseudomonas syringae pv. actinidiae, the Causal Agent of Kiwifruit Canker Disease.</title>
        <authorList>
            <person name="Rikkerink E.H.A."/>
            <person name="Fineran P.C."/>
        </authorList>
    </citation>
    <scope>NUCLEOTIDE SEQUENCE</scope>
    <source>
        <strain evidence="1">DSM 13666</strain>
    </source>
</reference>
<dbReference type="PANTHER" id="PTHR30531">
    <property type="entry name" value="FLAGELLAR BIOSYNTHETIC PROTEIN FLHB"/>
    <property type="match status" value="1"/>
</dbReference>
<dbReference type="RefSeq" id="WP_010897640.1">
    <property type="nucleotide sequence ID" value="NZ_CP040441.1"/>
</dbReference>
<gene>
    <name evidence="1" type="ORF">AMD02_12080</name>
</gene>
<accession>A0A4Y7WYB7</accession>
<proteinExistence type="predicted"/>
<dbReference type="GeneID" id="87597098"/>
<dbReference type="EMBL" id="LILD01000001">
    <property type="protein sequence ID" value="KOO39504.1"/>
    <property type="molecule type" value="Genomic_DNA"/>
</dbReference>
<keyword evidence="1" id="KW-0969">Cilium</keyword>
<dbReference type="PATRIC" id="fig|136160.3.peg.2835"/>
<dbReference type="GO" id="GO:0009306">
    <property type="term" value="P:protein secretion"/>
    <property type="evidence" value="ECO:0007669"/>
    <property type="project" value="InterPro"/>
</dbReference>